<protein>
    <submittedName>
        <fullName evidence="6">Transcriptional regulator, TetR family</fullName>
    </submittedName>
</protein>
<dbReference type="Proteomes" id="UP000009881">
    <property type="component" value="Unassembled WGS sequence"/>
</dbReference>
<gene>
    <name evidence="6" type="ORF">C882_0953</name>
</gene>
<dbReference type="EMBL" id="ANHY01000016">
    <property type="protein sequence ID" value="EKV28379.1"/>
    <property type="molecule type" value="Genomic_DNA"/>
</dbReference>
<accession>K9GUE8</accession>
<evidence type="ECO:0000259" key="5">
    <source>
        <dbReference type="PROSITE" id="PS50977"/>
    </source>
</evidence>
<dbReference type="GO" id="GO:0003700">
    <property type="term" value="F:DNA-binding transcription factor activity"/>
    <property type="evidence" value="ECO:0007669"/>
    <property type="project" value="TreeGrafter"/>
</dbReference>
<dbReference type="GO" id="GO:0000976">
    <property type="term" value="F:transcription cis-regulatory region binding"/>
    <property type="evidence" value="ECO:0007669"/>
    <property type="project" value="TreeGrafter"/>
</dbReference>
<evidence type="ECO:0000256" key="1">
    <source>
        <dbReference type="ARBA" id="ARBA00023015"/>
    </source>
</evidence>
<dbReference type="RefSeq" id="WP_009541609.1">
    <property type="nucleotide sequence ID" value="NZ_ANHY01000016.1"/>
</dbReference>
<keyword evidence="1" id="KW-0805">Transcription regulation</keyword>
<evidence type="ECO:0000256" key="4">
    <source>
        <dbReference type="PROSITE-ProRule" id="PRU00335"/>
    </source>
</evidence>
<dbReference type="SUPFAM" id="SSF46689">
    <property type="entry name" value="Homeodomain-like"/>
    <property type="match status" value="1"/>
</dbReference>
<dbReference type="InterPro" id="IPR036271">
    <property type="entry name" value="Tet_transcr_reg_TetR-rel_C_sf"/>
</dbReference>
<dbReference type="InterPro" id="IPR009057">
    <property type="entry name" value="Homeodomain-like_sf"/>
</dbReference>
<name>K9GUE8_9PROT</name>
<comment type="caution">
    <text evidence="6">The sequence shown here is derived from an EMBL/GenBank/DDBJ whole genome shotgun (WGS) entry which is preliminary data.</text>
</comment>
<keyword evidence="2 4" id="KW-0238">DNA-binding</keyword>
<dbReference type="Gene3D" id="1.10.357.10">
    <property type="entry name" value="Tetracycline Repressor, domain 2"/>
    <property type="match status" value="1"/>
</dbReference>
<feature type="domain" description="HTH tetR-type" evidence="5">
    <location>
        <begin position="1"/>
        <end position="58"/>
    </location>
</feature>
<dbReference type="InterPro" id="IPR001647">
    <property type="entry name" value="HTH_TetR"/>
</dbReference>
<dbReference type="InterPro" id="IPR050109">
    <property type="entry name" value="HTH-type_TetR-like_transc_reg"/>
</dbReference>
<evidence type="ECO:0000256" key="2">
    <source>
        <dbReference type="ARBA" id="ARBA00023125"/>
    </source>
</evidence>
<dbReference type="STRING" id="1238182.C882_0953"/>
<organism evidence="6 7">
    <name type="scientific">Caenispirillum salinarum AK4</name>
    <dbReference type="NCBI Taxonomy" id="1238182"/>
    <lineage>
        <taxon>Bacteria</taxon>
        <taxon>Pseudomonadati</taxon>
        <taxon>Pseudomonadota</taxon>
        <taxon>Alphaproteobacteria</taxon>
        <taxon>Rhodospirillales</taxon>
        <taxon>Novispirillaceae</taxon>
        <taxon>Caenispirillum</taxon>
    </lineage>
</organism>
<reference evidence="6 7" key="1">
    <citation type="journal article" date="2013" name="Genome Announc.">
        <title>Draft Genome Sequence of an Alphaproteobacterium, Caenispirillum salinarum AK4(T), Isolated from a Solar Saltern.</title>
        <authorList>
            <person name="Khatri I."/>
            <person name="Singh A."/>
            <person name="Korpole S."/>
            <person name="Pinnaka A.K."/>
            <person name="Subramanian S."/>
        </authorList>
    </citation>
    <scope>NUCLEOTIDE SEQUENCE [LARGE SCALE GENOMIC DNA]</scope>
    <source>
        <strain evidence="6 7">AK4</strain>
    </source>
</reference>
<dbReference type="eggNOG" id="COG1309">
    <property type="taxonomic scope" value="Bacteria"/>
</dbReference>
<feature type="DNA-binding region" description="H-T-H motif" evidence="4">
    <location>
        <begin position="21"/>
        <end position="40"/>
    </location>
</feature>
<dbReference type="PANTHER" id="PTHR30055">
    <property type="entry name" value="HTH-TYPE TRANSCRIPTIONAL REGULATOR RUTR"/>
    <property type="match status" value="1"/>
</dbReference>
<dbReference type="PROSITE" id="PS50977">
    <property type="entry name" value="HTH_TETR_2"/>
    <property type="match status" value="1"/>
</dbReference>
<dbReference type="Pfam" id="PF00440">
    <property type="entry name" value="TetR_N"/>
    <property type="match status" value="1"/>
</dbReference>
<proteinExistence type="predicted"/>
<evidence type="ECO:0000313" key="7">
    <source>
        <dbReference type="Proteomes" id="UP000009881"/>
    </source>
</evidence>
<keyword evidence="7" id="KW-1185">Reference proteome</keyword>
<evidence type="ECO:0000256" key="3">
    <source>
        <dbReference type="ARBA" id="ARBA00023163"/>
    </source>
</evidence>
<dbReference type="SUPFAM" id="SSF48498">
    <property type="entry name" value="Tetracyclin repressor-like, C-terminal domain"/>
    <property type="match status" value="1"/>
</dbReference>
<dbReference type="AlphaFoldDB" id="K9GUE8"/>
<keyword evidence="3" id="KW-0804">Transcription</keyword>
<evidence type="ECO:0000313" key="6">
    <source>
        <dbReference type="EMBL" id="EKV28379.1"/>
    </source>
</evidence>
<dbReference type="PANTHER" id="PTHR30055:SF234">
    <property type="entry name" value="HTH-TYPE TRANSCRIPTIONAL REGULATOR BETI"/>
    <property type="match status" value="1"/>
</dbReference>
<sequence>MERVLAACWRLLERGPGMQVRMSDIAREAGISRQALYLHFPNRAELLIATTRFIDARSGVAARLAASRAATGGIERLEAYIEAWGGYIPTIYGVGRALMAMADTDEAARAAWADRMAAMREGCAAAVAALAWDGVLDPSLDEVRATDVLWTLLSVRTWEHLVRDCGWSQDAYVADMKRLGRRALVTGEGG</sequence>